<organism evidence="9 10">
    <name type="scientific">Penicillium salamii</name>
    <dbReference type="NCBI Taxonomy" id="1612424"/>
    <lineage>
        <taxon>Eukaryota</taxon>
        <taxon>Fungi</taxon>
        <taxon>Dikarya</taxon>
        <taxon>Ascomycota</taxon>
        <taxon>Pezizomycotina</taxon>
        <taxon>Eurotiomycetes</taxon>
        <taxon>Eurotiomycetidae</taxon>
        <taxon>Eurotiales</taxon>
        <taxon>Aspergillaceae</taxon>
        <taxon>Penicillium</taxon>
    </lineage>
</organism>
<evidence type="ECO:0000256" key="1">
    <source>
        <dbReference type="ARBA" id="ARBA00004141"/>
    </source>
</evidence>
<keyword evidence="3 7" id="KW-0812">Transmembrane</keyword>
<evidence type="ECO:0000256" key="6">
    <source>
        <dbReference type="SAM" id="MobiDB-lite"/>
    </source>
</evidence>
<feature type="transmembrane region" description="Helical" evidence="7">
    <location>
        <begin position="64"/>
        <end position="88"/>
    </location>
</feature>
<comment type="subcellular location">
    <subcellularLocation>
        <location evidence="1">Membrane</location>
        <topology evidence="1">Multi-pass membrane protein</topology>
    </subcellularLocation>
</comment>
<feature type="transmembrane region" description="Helical" evidence="7">
    <location>
        <begin position="415"/>
        <end position="437"/>
    </location>
</feature>
<feature type="transmembrane region" description="Helical" evidence="7">
    <location>
        <begin position="260"/>
        <end position="282"/>
    </location>
</feature>
<dbReference type="PANTHER" id="PTHR22950">
    <property type="entry name" value="AMINO ACID TRANSPORTER"/>
    <property type="match status" value="1"/>
</dbReference>
<evidence type="ECO:0000313" key="9">
    <source>
        <dbReference type="EMBL" id="CAG8319321.1"/>
    </source>
</evidence>
<name>A0A9W4IJH2_9EURO</name>
<dbReference type="EMBL" id="CAJVPG010000088">
    <property type="protein sequence ID" value="CAG8319321.1"/>
    <property type="molecule type" value="Genomic_DNA"/>
</dbReference>
<evidence type="ECO:0000256" key="2">
    <source>
        <dbReference type="ARBA" id="ARBA00008066"/>
    </source>
</evidence>
<dbReference type="Gene3D" id="1.20.1740.10">
    <property type="entry name" value="Amino acid/polyamine transporter I"/>
    <property type="match status" value="1"/>
</dbReference>
<evidence type="ECO:0000313" key="10">
    <source>
        <dbReference type="Proteomes" id="UP001152649"/>
    </source>
</evidence>
<evidence type="ECO:0000256" key="7">
    <source>
        <dbReference type="SAM" id="Phobius"/>
    </source>
</evidence>
<dbReference type="FunFam" id="1.20.1740.10:FF:000039">
    <property type="entry name" value="Neutral amino acid transporter (Eurofung)"/>
    <property type="match status" value="1"/>
</dbReference>
<keyword evidence="10" id="KW-1185">Reference proteome</keyword>
<dbReference type="OrthoDB" id="40134at2759"/>
<feature type="transmembrane region" description="Helical" evidence="7">
    <location>
        <begin position="177"/>
        <end position="197"/>
    </location>
</feature>
<dbReference type="GO" id="GO:0016020">
    <property type="term" value="C:membrane"/>
    <property type="evidence" value="ECO:0007669"/>
    <property type="project" value="UniProtKB-SubCell"/>
</dbReference>
<feature type="transmembrane region" description="Helical" evidence="7">
    <location>
        <begin position="145"/>
        <end position="165"/>
    </location>
</feature>
<evidence type="ECO:0000256" key="4">
    <source>
        <dbReference type="ARBA" id="ARBA00022989"/>
    </source>
</evidence>
<feature type="transmembrane region" description="Helical" evidence="7">
    <location>
        <begin position="121"/>
        <end position="139"/>
    </location>
</feature>
<feature type="transmembrane region" description="Helical" evidence="7">
    <location>
        <begin position="302"/>
        <end position="321"/>
    </location>
</feature>
<proteinExistence type="inferred from homology"/>
<feature type="compositionally biased region" description="Polar residues" evidence="6">
    <location>
        <begin position="7"/>
        <end position="18"/>
    </location>
</feature>
<feature type="transmembrane region" description="Helical" evidence="7">
    <location>
        <begin position="342"/>
        <end position="362"/>
    </location>
</feature>
<evidence type="ECO:0000259" key="8">
    <source>
        <dbReference type="Pfam" id="PF01490"/>
    </source>
</evidence>
<protein>
    <recommendedName>
        <fullName evidence="8">Amino acid transporter transmembrane domain-containing protein</fullName>
    </recommendedName>
</protein>
<dbReference type="Proteomes" id="UP001152649">
    <property type="component" value="Unassembled WGS sequence"/>
</dbReference>
<feature type="transmembrane region" description="Helical" evidence="7">
    <location>
        <begin position="224"/>
        <end position="248"/>
    </location>
</feature>
<keyword evidence="5 7" id="KW-0472">Membrane</keyword>
<evidence type="ECO:0000256" key="5">
    <source>
        <dbReference type="ARBA" id="ARBA00023136"/>
    </source>
</evidence>
<dbReference type="PANTHER" id="PTHR22950:SF697">
    <property type="entry name" value="AMINO ACID TRANSPORTER (EUROFUNG)"/>
    <property type="match status" value="1"/>
</dbReference>
<dbReference type="AlphaFoldDB" id="A0A9W4IJH2"/>
<accession>A0A9W4IJH2</accession>
<dbReference type="GO" id="GO:0015179">
    <property type="term" value="F:L-amino acid transmembrane transporter activity"/>
    <property type="evidence" value="ECO:0007669"/>
    <property type="project" value="TreeGrafter"/>
</dbReference>
<evidence type="ECO:0000256" key="3">
    <source>
        <dbReference type="ARBA" id="ARBA00022692"/>
    </source>
</evidence>
<feature type="domain" description="Amino acid transporter transmembrane" evidence="8">
    <location>
        <begin position="38"/>
        <end position="433"/>
    </location>
</feature>
<comment type="caution">
    <text evidence="9">The sequence shown here is derived from an EMBL/GenBank/DDBJ whole genome shotgun (WGS) entry which is preliminary data.</text>
</comment>
<feature type="region of interest" description="Disordered" evidence="6">
    <location>
        <begin position="1"/>
        <end position="23"/>
    </location>
</feature>
<reference evidence="9" key="1">
    <citation type="submission" date="2021-07" db="EMBL/GenBank/DDBJ databases">
        <authorList>
            <person name="Branca A.L. A."/>
        </authorList>
    </citation>
    <scope>NUCLEOTIDE SEQUENCE</scope>
</reference>
<sequence>MVVNEKVSAQDTELGSSRDSTEEHEVFKKTEDGVSFRNVGWFKACIIFVKVLFATGVLSLPSSLYSLGAVGGSISIIAWGAFNTYSFVILGNFRKKHPHCHSIADMAEVAGGFFAKELTGLLFLIGYVLVTGSGIIGVSTALNALSHHAACTVWWSFIAAVVIIATASVRKLQHVGWLTYAGFISIYAAVLIVVIGVTTRDRPAAAPQEGPYDLGFVAINNPGFAAGMVASSTIFVSSAGTSAFIPVMSEMRNPKDYKKSLYLCMALVTASYLAFSLVVYRWCGQWVASPSLGSAGQTIKMVSYGVALLGLVVSATIYLHIAAKYVFVRILGKTRHLQANTVVHWATWMGCTIMLGAISFILAEAIPIFNYLIALVGSVCFAPLAMCLPGFLWLHSNGHYRRGTLVQKVIYLLHWGMVLLGIFFLVGATYGVVIQIIDAYATGAIGMLKYSSTCLDLILTFTIGSAFSCIDNSNSS</sequence>
<gene>
    <name evidence="9" type="ORF">PSALAMII_LOCUS2313</name>
</gene>
<comment type="similarity">
    <text evidence="2">Belongs to the amino acid/polyamine transporter 2 family.</text>
</comment>
<dbReference type="Pfam" id="PF01490">
    <property type="entry name" value="Aa_trans"/>
    <property type="match status" value="1"/>
</dbReference>
<dbReference type="InterPro" id="IPR013057">
    <property type="entry name" value="AA_transpt_TM"/>
</dbReference>
<feature type="transmembrane region" description="Helical" evidence="7">
    <location>
        <begin position="39"/>
        <end position="58"/>
    </location>
</feature>
<feature type="transmembrane region" description="Helical" evidence="7">
    <location>
        <begin position="368"/>
        <end position="394"/>
    </location>
</feature>
<keyword evidence="4 7" id="KW-1133">Transmembrane helix</keyword>